<keyword evidence="6 17" id="KW-1133">Transmembrane helix</keyword>
<evidence type="ECO:0000256" key="5">
    <source>
        <dbReference type="ARBA" id="ARBA00022968"/>
    </source>
</evidence>
<keyword evidence="19" id="KW-1185">Reference proteome</keyword>
<gene>
    <name evidence="20" type="primary">hs3st3b1b</name>
</gene>
<comment type="subcellular location">
    <subcellularLocation>
        <location evidence="11">Endomembrane system</location>
        <topology evidence="11">Single-pass type II membrane protein</topology>
    </subcellularLocation>
    <subcellularLocation>
        <location evidence="1">Golgi apparatus membrane</location>
    </subcellularLocation>
</comment>
<feature type="binding site" evidence="13">
    <location>
        <begin position="162"/>
        <end position="166"/>
    </location>
    <ligand>
        <name>3'-phosphoadenylyl sulfate</name>
        <dbReference type="ChEBI" id="CHEBI:58339"/>
    </ligand>
</feature>
<dbReference type="GeneID" id="108274355"/>
<reference evidence="19" key="1">
    <citation type="journal article" date="2016" name="Nat. Commun.">
        <title>The channel catfish genome sequence provides insights into the evolution of scale formation in teleosts.</title>
        <authorList>
            <person name="Liu Z."/>
            <person name="Liu S."/>
            <person name="Yao J."/>
            <person name="Bao L."/>
            <person name="Zhang J."/>
            <person name="Li Y."/>
            <person name="Jiang C."/>
            <person name="Sun L."/>
            <person name="Wang R."/>
            <person name="Zhang Y."/>
            <person name="Zhou T."/>
            <person name="Zeng Q."/>
            <person name="Fu Q."/>
            <person name="Gao S."/>
            <person name="Li N."/>
            <person name="Koren S."/>
            <person name="Jiang Y."/>
            <person name="Zimin A."/>
            <person name="Xu P."/>
            <person name="Phillippy A.M."/>
            <person name="Geng X."/>
            <person name="Song L."/>
            <person name="Sun F."/>
            <person name="Li C."/>
            <person name="Wang X."/>
            <person name="Chen A."/>
            <person name="Jin Y."/>
            <person name="Yuan Z."/>
            <person name="Yang Y."/>
            <person name="Tan S."/>
            <person name="Peatman E."/>
            <person name="Lu J."/>
            <person name="Qin Z."/>
            <person name="Dunham R."/>
            <person name="Li Z."/>
            <person name="Sonstegard T."/>
            <person name="Feng J."/>
            <person name="Danzmann R.G."/>
            <person name="Schroeder S."/>
            <person name="Scheffler B."/>
            <person name="Duke M.V."/>
            <person name="Ballard L."/>
            <person name="Kucuktas H."/>
            <person name="Kaltenboeck L."/>
            <person name="Liu H."/>
            <person name="Armbruster J."/>
            <person name="Xie Y."/>
            <person name="Kirby M.L."/>
            <person name="Tian Y."/>
            <person name="Flanagan M.E."/>
            <person name="Mu W."/>
            <person name="Waldbieser G.C."/>
        </authorList>
    </citation>
    <scope>NUCLEOTIDE SEQUENCE [LARGE SCALE GENOMIC DNA]</scope>
    <source>
        <strain evidence="19">SDA103</strain>
    </source>
</reference>
<evidence type="ECO:0000313" key="19">
    <source>
        <dbReference type="Proteomes" id="UP000221080"/>
    </source>
</evidence>
<evidence type="ECO:0000256" key="17">
    <source>
        <dbReference type="SAM" id="Phobius"/>
    </source>
</evidence>
<keyword evidence="5" id="KW-0735">Signal-anchor</keyword>
<feature type="region of interest" description="Disordered" evidence="16">
    <location>
        <begin position="110"/>
        <end position="147"/>
    </location>
</feature>
<evidence type="ECO:0000256" key="2">
    <source>
        <dbReference type="ARBA" id="ARBA00005771"/>
    </source>
</evidence>
<name>A0A2D0SB63_ICTPU</name>
<keyword evidence="7" id="KW-0333">Golgi apparatus</keyword>
<evidence type="ECO:0000256" key="9">
    <source>
        <dbReference type="ARBA" id="ARBA00023157"/>
    </source>
</evidence>
<keyword evidence="9 14" id="KW-1015">Disulfide bond</keyword>
<evidence type="ECO:0000256" key="10">
    <source>
        <dbReference type="ARBA" id="ARBA00023180"/>
    </source>
</evidence>
<evidence type="ECO:0000256" key="12">
    <source>
        <dbReference type="PIRSR" id="PIRSR637359-1"/>
    </source>
</evidence>
<dbReference type="AlphaFoldDB" id="A0A2D0SB63"/>
<dbReference type="InterPro" id="IPR000863">
    <property type="entry name" value="Sulfotransferase_dom"/>
</dbReference>
<dbReference type="SUPFAM" id="SSF52540">
    <property type="entry name" value="P-loop containing nucleoside triphosphate hydrolases"/>
    <property type="match status" value="1"/>
</dbReference>
<dbReference type="Gene3D" id="3.40.50.300">
    <property type="entry name" value="P-loop containing nucleotide triphosphate hydrolases"/>
    <property type="match status" value="1"/>
</dbReference>
<evidence type="ECO:0000313" key="20">
    <source>
        <dbReference type="RefSeq" id="XP_017339974.1"/>
    </source>
</evidence>
<feature type="binding site" evidence="13">
    <location>
        <position position="243"/>
    </location>
    <ligand>
        <name>3'-phosphoadenylyl sulfate</name>
        <dbReference type="ChEBI" id="CHEBI:58339"/>
    </ligand>
</feature>
<evidence type="ECO:0000256" key="3">
    <source>
        <dbReference type="ARBA" id="ARBA00022679"/>
    </source>
</evidence>
<keyword evidence="8 17" id="KW-0472">Membrane</keyword>
<comment type="similarity">
    <text evidence="2 15">Belongs to the sulfotransferase 1 family.</text>
</comment>
<keyword evidence="3 15" id="KW-0808">Transferase</keyword>
<organism evidence="19 20">
    <name type="scientific">Ictalurus punctatus</name>
    <name type="common">Channel catfish</name>
    <name type="synonym">Silurus punctatus</name>
    <dbReference type="NCBI Taxonomy" id="7998"/>
    <lineage>
        <taxon>Eukaryota</taxon>
        <taxon>Metazoa</taxon>
        <taxon>Chordata</taxon>
        <taxon>Craniata</taxon>
        <taxon>Vertebrata</taxon>
        <taxon>Euteleostomi</taxon>
        <taxon>Actinopterygii</taxon>
        <taxon>Neopterygii</taxon>
        <taxon>Teleostei</taxon>
        <taxon>Ostariophysi</taxon>
        <taxon>Siluriformes</taxon>
        <taxon>Ictaluridae</taxon>
        <taxon>Ictalurus</taxon>
    </lineage>
</organism>
<evidence type="ECO:0000256" key="1">
    <source>
        <dbReference type="ARBA" id="ARBA00004394"/>
    </source>
</evidence>
<evidence type="ECO:0000256" key="6">
    <source>
        <dbReference type="ARBA" id="ARBA00022989"/>
    </source>
</evidence>
<evidence type="ECO:0000256" key="15">
    <source>
        <dbReference type="RuleBase" id="RU361155"/>
    </source>
</evidence>
<dbReference type="CTD" id="558084"/>
<reference evidence="20" key="2">
    <citation type="submission" date="2025-08" db="UniProtKB">
        <authorList>
            <consortium name="RefSeq"/>
        </authorList>
    </citation>
    <scope>IDENTIFICATION</scope>
    <source>
        <tissue evidence="20">Blood</tissue>
    </source>
</reference>
<dbReference type="FunFam" id="3.40.50.300:FF:000194">
    <property type="entry name" value="Sulfotransferase"/>
    <property type="match status" value="1"/>
</dbReference>
<evidence type="ECO:0000256" key="14">
    <source>
        <dbReference type="PIRSR" id="PIRSR637359-3"/>
    </source>
</evidence>
<evidence type="ECO:0000256" key="11">
    <source>
        <dbReference type="ARBA" id="ARBA00060399"/>
    </source>
</evidence>
<dbReference type="InterPro" id="IPR037359">
    <property type="entry name" value="NST/OST"/>
</dbReference>
<dbReference type="OrthoDB" id="411451at2759"/>
<evidence type="ECO:0000256" key="4">
    <source>
        <dbReference type="ARBA" id="ARBA00022692"/>
    </source>
</evidence>
<dbReference type="RefSeq" id="XP_017339974.1">
    <property type="nucleotide sequence ID" value="XM_017484485.3"/>
</dbReference>
<feature type="binding site" evidence="13">
    <location>
        <begin position="368"/>
        <end position="372"/>
    </location>
    <ligand>
        <name>3'-phosphoadenylyl sulfate</name>
        <dbReference type="ChEBI" id="CHEBI:58339"/>
    </ligand>
</feature>
<accession>A0A2D0SB63</accession>
<feature type="compositionally biased region" description="Basic and acidic residues" evidence="16">
    <location>
        <begin position="119"/>
        <end position="133"/>
    </location>
</feature>
<dbReference type="GO" id="GO:0008467">
    <property type="term" value="F:[heparan sulfate]-glucosamine 3-sulfotransferase activity"/>
    <property type="evidence" value="ECO:0007669"/>
    <property type="project" value="TreeGrafter"/>
</dbReference>
<dbReference type="PANTHER" id="PTHR10605:SF7">
    <property type="entry name" value="HEPARAN SULFATE GLUCOSAMINE 3-O-SULFOTRANSFERASE 3B1"/>
    <property type="match status" value="1"/>
</dbReference>
<dbReference type="KEGG" id="ipu:108274355"/>
<feature type="domain" description="Sulfotransferase" evidence="18">
    <location>
        <begin position="153"/>
        <end position="388"/>
    </location>
</feature>
<sequence>MEYSLLRAHHPYALSASPVRRKLALFGIMLVLWLYVLYSCVGSCATVPSLRADRRRPEDAGLRSGIGSRLVPQARAWEDYDQTGVGVFSRDLNNVKSDDVTDVRTFPRNVLKGNEAETETERRGGDAGGERRSPVHSGGLSTFSNGSGTKRLPQAIIVGVKKGGTRALLEFLRVHPDVRAAGAEPHFFDRFYDNGLEWYRDLMPKTLDGQITMEKTPSYFVTREAPARIYSMSRSTKLIVVVRDPVTRAISDYTQTLSKRPDIPSFESLTFKNRTTGLIDTSWSAIQIGIYAKHLDNWLQFFPMRQILFVSGERLISDPAGELGRVQDFLGLKRIITDKHFYFNQTKGFPCLKKAEGSSKPHCLGKTKGRTHPNINPAVVQRLRDFYRPFNMKFYQMTGHNFGWD</sequence>
<dbReference type="GO" id="GO:0000139">
    <property type="term" value="C:Golgi membrane"/>
    <property type="evidence" value="ECO:0007669"/>
    <property type="project" value="UniProtKB-SubCell"/>
</dbReference>
<feature type="binding site" evidence="13">
    <location>
        <position position="251"/>
    </location>
    <ligand>
        <name>3'-phosphoadenylyl sulfate</name>
        <dbReference type="ChEBI" id="CHEBI:58339"/>
    </ligand>
</feature>
<feature type="active site" description="For sulfotransferase activity" evidence="12">
    <location>
        <position position="162"/>
    </location>
</feature>
<feature type="disulfide bond" evidence="14">
    <location>
        <begin position="351"/>
        <end position="363"/>
    </location>
</feature>
<dbReference type="PANTHER" id="PTHR10605">
    <property type="entry name" value="HEPARAN SULFATE SULFOTRANSFERASE"/>
    <property type="match status" value="1"/>
</dbReference>
<dbReference type="OMA" id="FYCLVER"/>
<dbReference type="Proteomes" id="UP000221080">
    <property type="component" value="Chromosome 13"/>
</dbReference>
<protein>
    <recommendedName>
        <fullName evidence="15">Sulfotransferase</fullName>
        <ecNumber evidence="15">2.8.2.-</ecNumber>
    </recommendedName>
</protein>
<evidence type="ECO:0000259" key="18">
    <source>
        <dbReference type="Pfam" id="PF00685"/>
    </source>
</evidence>
<evidence type="ECO:0000256" key="8">
    <source>
        <dbReference type="ARBA" id="ARBA00023136"/>
    </source>
</evidence>
<evidence type="ECO:0000256" key="13">
    <source>
        <dbReference type="PIRSR" id="PIRSR637359-2"/>
    </source>
</evidence>
<dbReference type="Pfam" id="PF00685">
    <property type="entry name" value="Sulfotransfer_1"/>
    <property type="match status" value="1"/>
</dbReference>
<evidence type="ECO:0000256" key="7">
    <source>
        <dbReference type="ARBA" id="ARBA00023034"/>
    </source>
</evidence>
<keyword evidence="4 17" id="KW-0812">Transmembrane</keyword>
<feature type="transmembrane region" description="Helical" evidence="17">
    <location>
        <begin position="23"/>
        <end position="47"/>
    </location>
</feature>
<dbReference type="InterPro" id="IPR027417">
    <property type="entry name" value="P-loop_NTPase"/>
</dbReference>
<evidence type="ECO:0000256" key="16">
    <source>
        <dbReference type="SAM" id="MobiDB-lite"/>
    </source>
</evidence>
<dbReference type="EC" id="2.8.2.-" evidence="15"/>
<proteinExistence type="inferred from homology"/>
<keyword evidence="10" id="KW-0325">Glycoprotein</keyword>